<dbReference type="Pfam" id="PF02801">
    <property type="entry name" value="Ketoacyl-synt_C"/>
    <property type="match status" value="2"/>
</dbReference>
<dbReference type="SUPFAM" id="SSF53901">
    <property type="entry name" value="Thiolase-like"/>
    <property type="match status" value="2"/>
</dbReference>
<proteinExistence type="predicted"/>
<dbReference type="NCBIfam" id="NF045894">
    <property type="entry name" value="PKS_plus_SDR"/>
    <property type="match status" value="1"/>
</dbReference>
<keyword evidence="4" id="KW-0808">Transferase</keyword>
<evidence type="ECO:0000313" key="11">
    <source>
        <dbReference type="EMBL" id="BAO66539.1"/>
    </source>
</evidence>
<feature type="domain" description="Carrier" evidence="9">
    <location>
        <begin position="1499"/>
        <end position="1574"/>
    </location>
</feature>
<evidence type="ECO:0000256" key="2">
    <source>
        <dbReference type="ARBA" id="ARBA00022450"/>
    </source>
</evidence>
<dbReference type="Pfam" id="PF08659">
    <property type="entry name" value="KR"/>
    <property type="match status" value="1"/>
</dbReference>
<dbReference type="PANTHER" id="PTHR43775:SF51">
    <property type="entry name" value="INACTIVE PHENOLPHTHIOCEROL SYNTHESIS POLYKETIDE SYNTHASE TYPE I PKS1-RELATED"/>
    <property type="match status" value="1"/>
</dbReference>
<feature type="domain" description="Ketosynthase family 3 (KS3)" evidence="10">
    <location>
        <begin position="1592"/>
        <end position="2019"/>
    </location>
</feature>
<dbReference type="EMBL" id="AB818354">
    <property type="protein sequence ID" value="BAO66539.1"/>
    <property type="molecule type" value="Genomic_DNA"/>
</dbReference>
<dbReference type="PROSITE" id="PS00606">
    <property type="entry name" value="KS3_1"/>
    <property type="match status" value="2"/>
</dbReference>
<dbReference type="SMART" id="SM00822">
    <property type="entry name" value="PKS_KR"/>
    <property type="match status" value="1"/>
</dbReference>
<dbReference type="PROSITE" id="PS52004">
    <property type="entry name" value="KS3_2"/>
    <property type="match status" value="2"/>
</dbReference>
<keyword evidence="2" id="KW-0596">Phosphopantetheine</keyword>
<feature type="coiled-coil region" evidence="8">
    <location>
        <begin position="5"/>
        <end position="32"/>
    </location>
</feature>
<comment type="cofactor">
    <cofactor evidence="1">
        <name>pantetheine 4'-phosphate</name>
        <dbReference type="ChEBI" id="CHEBI:47942"/>
    </cofactor>
</comment>
<dbReference type="Pfam" id="PF18369">
    <property type="entry name" value="PKS_DE"/>
    <property type="match status" value="1"/>
</dbReference>
<dbReference type="SMART" id="SM01294">
    <property type="entry name" value="PKS_PP_betabranch"/>
    <property type="match status" value="1"/>
</dbReference>
<dbReference type="Pfam" id="PF16197">
    <property type="entry name" value="KAsynt_C_assoc"/>
    <property type="match status" value="2"/>
</dbReference>
<keyword evidence="6" id="KW-0511">Multifunctional enzyme</keyword>
<dbReference type="InterPro" id="IPR016036">
    <property type="entry name" value="Malonyl_transacylase_ACP-bd"/>
</dbReference>
<dbReference type="InterPro" id="IPR006162">
    <property type="entry name" value="Ppantetheine_attach_site"/>
</dbReference>
<protein>
    <submittedName>
        <fullName evidence="11">Type I polyketide synthase</fullName>
    </submittedName>
</protein>
<dbReference type="Gene3D" id="3.30.70.3290">
    <property type="match status" value="2"/>
</dbReference>
<dbReference type="Pfam" id="PF00550">
    <property type="entry name" value="PP-binding"/>
    <property type="match status" value="2"/>
</dbReference>
<evidence type="ECO:0000256" key="5">
    <source>
        <dbReference type="ARBA" id="ARBA00023194"/>
    </source>
</evidence>
<dbReference type="CDD" id="cd08952">
    <property type="entry name" value="KR_1_SDR_x"/>
    <property type="match status" value="1"/>
</dbReference>
<dbReference type="FunFam" id="3.40.47.10:FF:000019">
    <property type="entry name" value="Polyketide synthase type I"/>
    <property type="match status" value="2"/>
</dbReference>
<evidence type="ECO:0000259" key="9">
    <source>
        <dbReference type="PROSITE" id="PS50075"/>
    </source>
</evidence>
<organism evidence="11">
    <name type="scientific">Streptomyces sp. MJ635-86F5</name>
    <dbReference type="NCBI Taxonomy" id="1321967"/>
    <lineage>
        <taxon>Bacteria</taxon>
        <taxon>Bacillati</taxon>
        <taxon>Actinomycetota</taxon>
        <taxon>Actinomycetes</taxon>
        <taxon>Kitasatosporales</taxon>
        <taxon>Streptomycetaceae</taxon>
        <taxon>Streptomyces</taxon>
    </lineage>
</organism>
<dbReference type="InterPro" id="IPR050091">
    <property type="entry name" value="PKS_NRPS_Biosynth_Enz"/>
</dbReference>
<dbReference type="PROSITE" id="PS50075">
    <property type="entry name" value="CARRIER"/>
    <property type="match status" value="2"/>
</dbReference>
<dbReference type="InterPro" id="IPR018201">
    <property type="entry name" value="Ketoacyl_synth_AS"/>
</dbReference>
<evidence type="ECO:0000256" key="6">
    <source>
        <dbReference type="ARBA" id="ARBA00023268"/>
    </source>
</evidence>
<evidence type="ECO:0000256" key="7">
    <source>
        <dbReference type="ARBA" id="ARBA00023315"/>
    </source>
</evidence>
<dbReference type="InterPro" id="IPR041618">
    <property type="entry name" value="PKS_DE"/>
</dbReference>
<dbReference type="Gene3D" id="6.10.140.1830">
    <property type="match status" value="1"/>
</dbReference>
<reference evidence="11" key="1">
    <citation type="journal article" date="2013" name="ChemBioChem">
        <title>A unique amino transfer mechanism for constructing the ?-amino fatty acid starter unit in the biosynthesis of the macrolactam antibiotic cremimycin.</title>
        <authorList>
            <person name="Amagai K."/>
            <person name="Takaku R."/>
            <person name="Kudo F."/>
            <person name="Eguchi T."/>
        </authorList>
    </citation>
    <scope>NUCLEOTIDE SEQUENCE</scope>
    <source>
        <strain evidence="11">MJ635-86F5</strain>
    </source>
</reference>
<evidence type="ECO:0000259" key="10">
    <source>
        <dbReference type="PROSITE" id="PS52004"/>
    </source>
</evidence>
<dbReference type="InterPro" id="IPR032821">
    <property type="entry name" value="PKS_assoc"/>
</dbReference>
<dbReference type="SMART" id="SM00823">
    <property type="entry name" value="PKS_PP"/>
    <property type="match status" value="2"/>
</dbReference>
<dbReference type="SMART" id="SM00827">
    <property type="entry name" value="PKS_AT"/>
    <property type="match status" value="2"/>
</dbReference>
<dbReference type="Gene3D" id="3.40.50.720">
    <property type="entry name" value="NAD(P)-binding Rossmann-like Domain"/>
    <property type="match status" value="1"/>
</dbReference>
<dbReference type="InterPro" id="IPR014031">
    <property type="entry name" value="Ketoacyl_synth_C"/>
</dbReference>
<dbReference type="InterPro" id="IPR001227">
    <property type="entry name" value="Ac_transferase_dom_sf"/>
</dbReference>
<dbReference type="PROSITE" id="PS00012">
    <property type="entry name" value="PHOSPHOPANTETHEINE"/>
    <property type="match status" value="2"/>
</dbReference>
<dbReference type="FunFam" id="3.40.366.10:FF:000002">
    <property type="entry name" value="Probable polyketide synthase 2"/>
    <property type="match status" value="2"/>
</dbReference>
<evidence type="ECO:0000256" key="1">
    <source>
        <dbReference type="ARBA" id="ARBA00001957"/>
    </source>
</evidence>
<gene>
    <name evidence="11" type="primary">cmiP5</name>
</gene>
<dbReference type="SUPFAM" id="SSF47336">
    <property type="entry name" value="ACP-like"/>
    <property type="match status" value="2"/>
</dbReference>
<name>X5IBU4_9ACTN</name>
<dbReference type="InterPro" id="IPR014043">
    <property type="entry name" value="Acyl_transferase_dom"/>
</dbReference>
<dbReference type="InterPro" id="IPR020806">
    <property type="entry name" value="PKS_PP-bd"/>
</dbReference>
<dbReference type="SMART" id="SM00825">
    <property type="entry name" value="PKS_KS"/>
    <property type="match status" value="2"/>
</dbReference>
<dbReference type="FunFam" id="1.10.1200.10:FF:000007">
    <property type="entry name" value="Probable polyketide synthase pks17"/>
    <property type="match status" value="2"/>
</dbReference>
<dbReference type="InterPro" id="IPR057326">
    <property type="entry name" value="KR_dom"/>
</dbReference>
<feature type="domain" description="Carrier" evidence="9">
    <location>
        <begin position="2500"/>
        <end position="2575"/>
    </location>
</feature>
<dbReference type="GO" id="GO:0031177">
    <property type="term" value="F:phosphopantetheine binding"/>
    <property type="evidence" value="ECO:0007669"/>
    <property type="project" value="InterPro"/>
</dbReference>
<dbReference type="PANTHER" id="PTHR43775">
    <property type="entry name" value="FATTY ACID SYNTHASE"/>
    <property type="match status" value="1"/>
</dbReference>
<dbReference type="Pfam" id="PF00698">
    <property type="entry name" value="Acyl_transf_1"/>
    <property type="match status" value="2"/>
</dbReference>
<dbReference type="Gene3D" id="3.40.47.10">
    <property type="match status" value="2"/>
</dbReference>
<dbReference type="InterPro" id="IPR013968">
    <property type="entry name" value="PKS_KR"/>
</dbReference>
<dbReference type="InterPro" id="IPR016039">
    <property type="entry name" value="Thiolase-like"/>
</dbReference>
<dbReference type="InterPro" id="IPR020841">
    <property type="entry name" value="PKS_Beta-ketoAc_synthase_dom"/>
</dbReference>
<dbReference type="InterPro" id="IPR015083">
    <property type="entry name" value="NorB/c/GfsB-D-like_docking"/>
</dbReference>
<dbReference type="SUPFAM" id="SSF52151">
    <property type="entry name" value="FabD/lysophospholipase-like"/>
    <property type="match status" value="2"/>
</dbReference>
<keyword evidence="8" id="KW-0175">Coiled coil</keyword>
<sequence>MDASVEEIVEALRDALVDNERLRRQNSRLTAAAADPIAIVGMACRFPGGVTSPEDLWQLVADGVDAVSSFPADRGWDVERLYDPEPGKPGRTYVREGGFLYDAARFDAGFFGIGPRDALAMDPQQRLLLETSWEAVERARIDPASLRGSRTGVFAGTMYHDYATGGENATTGNGSFVSGRVAYTLGLEGPAVSVDTACSSSLVALHLAVQSLQRGECSLALAGGVTVMATPQTFVEFSVANGLARNGRCKAFADAADGTGWAEGVGMLLLERLSDARRAGHPVLAVVHGSAVNQDGASNGLTAPNGLAQQRVIRQALKAAGLAPADVDAVEAHGTGTMLGDPIEAQALLAVYGQGRVVGRPLWLGSVKSNIGHAQAAAGVSGVIKMVEALRRGVLPRTLHVDRPSRFVDWSSGAVELLTEARDWPETGHPRRAGVSSFGVSGTNAHVILGQAPAEEAVAATTADTPRPVSGTGVPVPWVLSARSADALRAQAARLHAWTAEHRHSGLDLGYALATTRAVLEHRAVVLADGLAGSDAGLAGLASLAAGESRADVVRGAAAEGRTAFLFSGQGSQRVGMGRELSAAFPVFAAAFDAVLGALEPHLGCSLREVVWGGDGTVLDRTEFAQPALFALEVALFRLVESWGVRPEFVAGHSVGELAAAHVAGVLSLADAARLVAARGRLMQALPSAGAMVAVEAGEAEVLPLLDASVSIAAVNGPSSVVVSGEEAAVQTIADRFAAAGRRTGRLRTSHAFHSPLMDPMLTEFRRVAEKLTYHQPRIPLVSNLTGAPVEEFTADHWVRHVREAVRFTDGIAWLRAEGVTRFVELGPDGVLTGMARQTIDTPEAVTVATLRKDRPEPAALLTALGQLHVNGVRVEWEAYFSGTGARSVDLPTYPFQHESYWISAQGAGTTASGGDAEDAEATDFWRAVESGDPEALAAMLPGEHDEAADERLTESLAGVLPALSAWRRRSKAVSATDGWRYRSTWKPLSDGAMGVSDASGDLAGDRWMVVHASGAADAEPTRLVARALAARGAHVVAVESTAATDRGHLTARLAEAAGTRVEGAPIAGVVSLLAFAEGAQPGHDGLSAALAQTLLLIQALGDAEVGAPLWLVTRGAVAAVSSDEADPVQAQIWGLGRAAALEHSRRWGGMIDLPTTLGERTAARLAAVLTRGGASGSDHGEDQVAVREAGVLGRRLVRAARDDGAVRATPWRPRGTVLITGGTGALGGHVARRLARNGAGHLVLTGRRGLGAPGAADLRDELVASGAEVTIASCDAGDRSQLAQLVRSLADRGNPVRAVVHAAGVDSARELSLMALDELADTLRAKAGGAAHLDALFDDDLDAFVLFSSVAGIWGGAGQGAYAAANASLDALAERRRGRGLAATAVAWGPWAEAGMAAQGDDEELLRRQGLPPMEPDHAVTALERAVAEGVATVTVADVAWNRFAAGFTAGRPSPLIGDLPEVQQTLAGTPDAQFGDVPAATEIGRRLAGLDPAEQHSVVLELVCRQAALVLGHAAPDAIETGRAFRDLGFDSLSAVELRNRLAESTGLRLPTTMVFDYPTPVGLADRLLAEISGAQDAPLAPVTVTAADDDPIAVVAMSCRYPGGVHSPEDLWRLVAEGRDAITDFPADRGWDVDSVYCPEPGHSGTTYARSGGFLSDAAGFDAEFFGISPREALAMDPQQRLLLETSWEALERAGIDPGALRGSRTGVFVGGSYYDYGADWIGTPEELSGYSSVGRASSVLSGRIAYTLGLEGPAVTVDTACSSSLVALHLAAQALRSGECTMALAGGVTVMSTPETFVDFSAQRGLSADGRCKSFAAAADGTGWSEGVGWLVVERLSDAERLGHPVLAVVRGSAVNQDGASNGLTAPSGPAQQRVIRQALANARVSADQVDAVEAHGTGTTLGDPIEAQALLATYGQGRADGRPLWLGSIKSNIGHTQAAAGVASLIKMIEAMRHGVLPRTLHVDAPTPEVDWSAGAVELLTEAREWPEPEGRPRRAGVSSFGISGTNAHVVIEQVPEAEGPPEGPAPGVLPLAVSGKSPEALREQAERLAAFVGALPEPGLTEVSRSLATKRAAFEHRAVVVAEGREEVVAGLTALADGTASGQVVTGRVTAGRTAFLFSGQGSQRVGMGRELSAAFPVFAAAFDAVLAELEPHTGRELREVVWRGEAHAVDRTEFAQPALFAVEVALFRLLESWGVRPDFVTGHSVGELAAAHVAGALSLRDAARLVSARGRLMQALPSGGAMVAVEAGEAEVLPLLDVSVSIAAVNGPTSVVVSGEEAAVEAIAGRFAELGRRTSRLRTSHAFHSPLLHPMLAEFRRVAEELTYHQPHIPVVSNLTGDQAKEFTAEYWVRHVREAVRFADGVAYLQDEGVTRFVELGPGGVLTGMARQSTDVPETVTVATLRKDRPEPVALLTALGQLHVSGVGVDWEAFFAGTGTAVRHLDLPTYPFQHRRFWLDGATPSGDRADVPPPAERPSADRFAARLAALPPGEQGRSVLDLVRTHVAAVLGHASADAVGPDRPFQELGFDSLSAVELRDKLGFATGLSLPATLVFDHPTAQATAAYILALAGPREPGDETALLAELDRLEARLADLAPAPGGTARIGARLDVLVRKWRSAQANPVPEPSYESATDDELFAALDRELGTG</sequence>
<dbReference type="InterPro" id="IPR009081">
    <property type="entry name" value="PP-bd_ACP"/>
</dbReference>
<evidence type="ECO:0000256" key="3">
    <source>
        <dbReference type="ARBA" id="ARBA00022553"/>
    </source>
</evidence>
<dbReference type="InterPro" id="IPR014030">
    <property type="entry name" value="Ketoacyl_synth_N"/>
</dbReference>
<dbReference type="InterPro" id="IPR016035">
    <property type="entry name" value="Acyl_Trfase/lysoPLipase"/>
</dbReference>
<keyword evidence="7" id="KW-0012">Acyltransferase</keyword>
<dbReference type="GO" id="GO:0006633">
    <property type="term" value="P:fatty acid biosynthetic process"/>
    <property type="evidence" value="ECO:0007669"/>
    <property type="project" value="InterPro"/>
</dbReference>
<dbReference type="GO" id="GO:0004312">
    <property type="term" value="F:fatty acid synthase activity"/>
    <property type="evidence" value="ECO:0007669"/>
    <property type="project" value="TreeGrafter"/>
</dbReference>
<dbReference type="GO" id="GO:0004315">
    <property type="term" value="F:3-oxoacyl-[acyl-carrier-protein] synthase activity"/>
    <property type="evidence" value="ECO:0007669"/>
    <property type="project" value="InterPro"/>
</dbReference>
<feature type="domain" description="Ketosynthase family 3 (KS3)" evidence="10">
    <location>
        <begin position="34"/>
        <end position="451"/>
    </location>
</feature>
<accession>X5IBU4</accession>
<dbReference type="CDD" id="cd00833">
    <property type="entry name" value="PKS"/>
    <property type="match status" value="2"/>
</dbReference>
<dbReference type="Gene3D" id="3.40.366.10">
    <property type="entry name" value="Malonyl-Coenzyme A Acyl Carrier Protein, domain 2"/>
    <property type="match status" value="2"/>
</dbReference>
<evidence type="ECO:0000256" key="8">
    <source>
        <dbReference type="SAM" id="Coils"/>
    </source>
</evidence>
<evidence type="ECO:0000256" key="4">
    <source>
        <dbReference type="ARBA" id="ARBA00022679"/>
    </source>
</evidence>
<dbReference type="Gene3D" id="1.10.1200.10">
    <property type="entry name" value="ACP-like"/>
    <property type="match status" value="2"/>
</dbReference>
<keyword evidence="3" id="KW-0597">Phosphoprotein</keyword>
<keyword evidence="5" id="KW-0045">Antibiotic biosynthesis</keyword>
<dbReference type="Pfam" id="PF00109">
    <property type="entry name" value="ketoacyl-synt"/>
    <property type="match status" value="2"/>
</dbReference>
<dbReference type="SUPFAM" id="SSF51735">
    <property type="entry name" value="NAD(P)-binding Rossmann-fold domains"/>
    <property type="match status" value="2"/>
</dbReference>
<dbReference type="SUPFAM" id="SSF55048">
    <property type="entry name" value="Probable ACP-binding domain of malonyl-CoA ACP transacylase"/>
    <property type="match status" value="2"/>
</dbReference>
<dbReference type="Pfam" id="PF08990">
    <property type="entry name" value="Docking"/>
    <property type="match status" value="1"/>
</dbReference>
<dbReference type="InterPro" id="IPR036291">
    <property type="entry name" value="NAD(P)-bd_dom_sf"/>
</dbReference>
<dbReference type="GO" id="GO:0033068">
    <property type="term" value="P:macrolide biosynthetic process"/>
    <property type="evidence" value="ECO:0007669"/>
    <property type="project" value="UniProtKB-ARBA"/>
</dbReference>
<dbReference type="InterPro" id="IPR036736">
    <property type="entry name" value="ACP-like_sf"/>
</dbReference>